<dbReference type="InterPro" id="IPR009875">
    <property type="entry name" value="PilZ_domain"/>
</dbReference>
<dbReference type="RefSeq" id="WP_073049452.1">
    <property type="nucleotide sequence ID" value="NZ_FQZL01000013.1"/>
</dbReference>
<dbReference type="OrthoDB" id="370480at2"/>
<dbReference type="Pfam" id="PF07238">
    <property type="entry name" value="PilZ"/>
    <property type="match status" value="1"/>
</dbReference>
<reference evidence="2 3" key="1">
    <citation type="submission" date="2016-11" db="EMBL/GenBank/DDBJ databases">
        <authorList>
            <person name="Jaros S."/>
            <person name="Januszkiewicz K."/>
            <person name="Wedrychowicz H."/>
        </authorList>
    </citation>
    <scope>NUCLEOTIDE SEQUENCE [LARGE SCALE GENOMIC DNA]</scope>
    <source>
        <strain evidence="2 3">DSM 17477</strain>
    </source>
</reference>
<name>A0A1M6HGK8_9FIRM</name>
<accession>A0A1M6HGK8</accession>
<feature type="domain" description="PilZ" evidence="1">
    <location>
        <begin position="3"/>
        <end position="101"/>
    </location>
</feature>
<proteinExistence type="predicted"/>
<dbReference type="AlphaFoldDB" id="A0A1M6HGK8"/>
<evidence type="ECO:0000313" key="3">
    <source>
        <dbReference type="Proteomes" id="UP000184052"/>
    </source>
</evidence>
<dbReference type="SUPFAM" id="SSF141371">
    <property type="entry name" value="PilZ domain-like"/>
    <property type="match status" value="1"/>
</dbReference>
<dbReference type="GO" id="GO:0035438">
    <property type="term" value="F:cyclic-di-GMP binding"/>
    <property type="evidence" value="ECO:0007669"/>
    <property type="project" value="InterPro"/>
</dbReference>
<dbReference type="Proteomes" id="UP000184052">
    <property type="component" value="Unassembled WGS sequence"/>
</dbReference>
<dbReference type="Gene3D" id="2.40.10.220">
    <property type="entry name" value="predicted glycosyltransferase like domains"/>
    <property type="match status" value="1"/>
</dbReference>
<evidence type="ECO:0000313" key="2">
    <source>
        <dbReference type="EMBL" id="SHJ21305.1"/>
    </source>
</evidence>
<dbReference type="EMBL" id="FQZL01000013">
    <property type="protein sequence ID" value="SHJ21305.1"/>
    <property type="molecule type" value="Genomic_DNA"/>
</dbReference>
<organism evidence="2 3">
    <name type="scientific">Dethiosulfatibacter aminovorans DSM 17477</name>
    <dbReference type="NCBI Taxonomy" id="1121476"/>
    <lineage>
        <taxon>Bacteria</taxon>
        <taxon>Bacillati</taxon>
        <taxon>Bacillota</taxon>
        <taxon>Tissierellia</taxon>
        <taxon>Dethiosulfatibacter</taxon>
    </lineage>
</organism>
<protein>
    <submittedName>
        <fullName evidence="2">PilZ domain-containing protein</fullName>
    </submittedName>
</protein>
<evidence type="ECO:0000259" key="1">
    <source>
        <dbReference type="Pfam" id="PF07238"/>
    </source>
</evidence>
<sequence length="118" mass="13598">MFEKRKLSRVLFCTDAEIKNSSYEYKGQVTDLSLKSAFIKTSSLEMLQERDPIRLKLLMSGVSTNSYIEIEGEIQRLDDEGIAVKFNSMDIDSFIYLKNIVAYNDGDHQKIVAEYLEL</sequence>
<gene>
    <name evidence="2" type="ORF">SAMN02745751_02011</name>
</gene>
<keyword evidence="3" id="KW-1185">Reference proteome</keyword>